<name>A0A507DLN2_9FUNG</name>
<dbReference type="InterPro" id="IPR027417">
    <property type="entry name" value="P-loop_NTPase"/>
</dbReference>
<gene>
    <name evidence="1" type="ORF">PhCBS80983_g06496</name>
</gene>
<feature type="non-terminal residue" evidence="1">
    <location>
        <position position="999"/>
    </location>
</feature>
<organism evidence="1 2">
    <name type="scientific">Powellomyces hirtus</name>
    <dbReference type="NCBI Taxonomy" id="109895"/>
    <lineage>
        <taxon>Eukaryota</taxon>
        <taxon>Fungi</taxon>
        <taxon>Fungi incertae sedis</taxon>
        <taxon>Chytridiomycota</taxon>
        <taxon>Chytridiomycota incertae sedis</taxon>
        <taxon>Chytridiomycetes</taxon>
        <taxon>Spizellomycetales</taxon>
        <taxon>Powellomycetaceae</taxon>
        <taxon>Powellomyces</taxon>
    </lineage>
</organism>
<keyword evidence="2" id="KW-1185">Reference proteome</keyword>
<proteinExistence type="predicted"/>
<dbReference type="Gene3D" id="3.40.50.300">
    <property type="entry name" value="P-loop containing nucleotide triphosphate hydrolases"/>
    <property type="match status" value="1"/>
</dbReference>
<accession>A0A507DLN2</accession>
<dbReference type="STRING" id="109895.A0A507DLN2"/>
<dbReference type="AlphaFoldDB" id="A0A507DLN2"/>
<dbReference type="Proteomes" id="UP000318582">
    <property type="component" value="Unassembled WGS sequence"/>
</dbReference>
<dbReference type="Pfam" id="PF13604">
    <property type="entry name" value="AAA_30"/>
    <property type="match status" value="1"/>
</dbReference>
<dbReference type="SUPFAM" id="SSF52540">
    <property type="entry name" value="P-loop containing nucleoside triphosphate hydrolases"/>
    <property type="match status" value="1"/>
</dbReference>
<reference evidence="1 2" key="1">
    <citation type="journal article" date="2019" name="Sci. Rep.">
        <title>Comparative genomics of chytrid fungi reveal insights into the obligate biotrophic and pathogenic lifestyle of Synchytrium endobioticum.</title>
        <authorList>
            <person name="van de Vossenberg B.T.L.H."/>
            <person name="Warris S."/>
            <person name="Nguyen H.D.T."/>
            <person name="van Gent-Pelzer M.P.E."/>
            <person name="Joly D.L."/>
            <person name="van de Geest H.C."/>
            <person name="Bonants P.J.M."/>
            <person name="Smith D.S."/>
            <person name="Levesque C.A."/>
            <person name="van der Lee T.A.J."/>
        </authorList>
    </citation>
    <scope>NUCLEOTIDE SEQUENCE [LARGE SCALE GENOMIC DNA]</scope>
    <source>
        <strain evidence="1 2">CBS 809.83</strain>
    </source>
</reference>
<sequence length="999" mass="115990">MTFVVDPFFKDTNRRVGSIPYMKMMKKVVLEAFNRRGWSQARKTALLELQDSGRPHMNIYMNHLQEKNRQSAQKRIATLGAEKIKTIAQKAAKTRERNKAEKDAAHERAVEALRRKREEAVVKTKATRLRKREEEKKRKAAQPVANWSIQWSSLLYICKYSALPFYRDRRYTESDAFERSQDTRYTQIQTLRQAKGEKWMREIARKQDEFEAQYPVNEKEDETPHFFELLTEIRVHEFKNVRGDLTVEKAEELILDYEVEYKKNDLSPDLPYDWAVMRLETYVFARENLTQQVRLDEMLLFDEKKKEGMVLRPDHMPAGRCLINHVQLKWGYRKEDNRRGAKEINDPKWLLQAMGLESLDNGANMVHLRNLTTALFKLGYGAPYYVIDQLKEFISHNQDWKYKWALPAIYGWADNNHFRPITNSEFQKSLRERVKLNVVEADQVQKQKKNDKKKKKTKAEAKVIEEDYIFVEATDNDEDQDLQCMRSCETVVDEILGYEDSQENRASRDVYILKGCNKNNYLDGILCAYIGKTGLLPTIKITNSSPTCIAEIVLQSGNKIQIDDDILKRQEVCEKLSIPFSNKSIFAISMDQFNRVFPDLKKSMLSHKMLQLLDNKAKPSIFNGLLEDDEPYCPIKSENGKKAGWYFIKTDNVIPAEGDGWYNNVTVNHLQKHNIDHEITHMIIASRCVSGNHFVPFINEMVEKLGKGDAKLPINSVIGIFGKKTARESYKSVFTQSQEEAVGYYNKLLQTEKWRNVQFFRKFHKDFHNFDLFQVTAGHKIQTFSTHRPLRKQIIDYANFMLYDFISDVVGDMKKVVAIKTDCIVVRKKDVYTNNLHKYRIEKRIPQLYLPLNKPRRYQTPVTNLLWTRIIDFDNAKGLPLAKNLLQILGPQSARIQAPAGYGKSFLLKGVEEDLTSQGLKVKILAPTNSAADNVDGITIHKGLCITEDQTAHLLQNLPDVVLIDEVSQVPGYLWEIIYIYKAKGTRVFLFGDANQLPP</sequence>
<dbReference type="EMBL" id="QEAQ01000386">
    <property type="protein sequence ID" value="TPX52331.1"/>
    <property type="molecule type" value="Genomic_DNA"/>
</dbReference>
<evidence type="ECO:0000313" key="2">
    <source>
        <dbReference type="Proteomes" id="UP000318582"/>
    </source>
</evidence>
<comment type="caution">
    <text evidence="1">The sequence shown here is derived from an EMBL/GenBank/DDBJ whole genome shotgun (WGS) entry which is preliminary data.</text>
</comment>
<protein>
    <submittedName>
        <fullName evidence="1">Uncharacterized protein</fullName>
    </submittedName>
</protein>
<evidence type="ECO:0000313" key="1">
    <source>
        <dbReference type="EMBL" id="TPX52331.1"/>
    </source>
</evidence>